<accession>A0A1W1I7M5</accession>
<dbReference type="KEGG" id="nja:NSJP_2881"/>
<evidence type="ECO:0000313" key="2">
    <source>
        <dbReference type="Proteomes" id="UP000192042"/>
    </source>
</evidence>
<dbReference type="EMBL" id="LT828648">
    <property type="protein sequence ID" value="SLM49048.1"/>
    <property type="molecule type" value="Genomic_DNA"/>
</dbReference>
<organism evidence="1 2">
    <name type="scientific">Nitrospira japonica</name>
    <dbReference type="NCBI Taxonomy" id="1325564"/>
    <lineage>
        <taxon>Bacteria</taxon>
        <taxon>Pseudomonadati</taxon>
        <taxon>Nitrospirota</taxon>
        <taxon>Nitrospiria</taxon>
        <taxon>Nitrospirales</taxon>
        <taxon>Nitrospiraceae</taxon>
        <taxon>Nitrospira</taxon>
    </lineage>
</organism>
<gene>
    <name evidence="1" type="ORF">NSJP_2881</name>
</gene>
<protein>
    <submittedName>
        <fullName evidence="1">Uncharacterized protein</fullName>
    </submittedName>
</protein>
<dbReference type="AlphaFoldDB" id="A0A1W1I7M5"/>
<dbReference type="Proteomes" id="UP000192042">
    <property type="component" value="Chromosome I"/>
</dbReference>
<keyword evidence="2" id="KW-1185">Reference proteome</keyword>
<evidence type="ECO:0000313" key="1">
    <source>
        <dbReference type="EMBL" id="SLM49048.1"/>
    </source>
</evidence>
<reference evidence="1 2" key="1">
    <citation type="submission" date="2017-03" db="EMBL/GenBank/DDBJ databases">
        <authorList>
            <person name="Afonso C.L."/>
            <person name="Miller P.J."/>
            <person name="Scott M.A."/>
            <person name="Spackman E."/>
            <person name="Goraichik I."/>
            <person name="Dimitrov K.M."/>
            <person name="Suarez D.L."/>
            <person name="Swayne D.E."/>
        </authorList>
    </citation>
    <scope>NUCLEOTIDE SEQUENCE [LARGE SCALE GENOMIC DNA]</scope>
    <source>
        <strain evidence="1">Genome sequencing of Nitrospira japonica strain NJ11</strain>
    </source>
</reference>
<name>A0A1W1I7M5_9BACT</name>
<proteinExistence type="predicted"/>
<sequence>MIRLVHRPELLGFRIRELHVARDQQLLVRLELLLQDLHIRVRLCVRRKHRNGHQHGSSQHHRHHFVHEGILSEMGVMERWAGTNSTLISVRHRAGITLNEALIYHTLITLTKWQKLSKLTGGPRGESSTSQYLNHKTQALAPNSHGQTRNSKSEIRNSKPQEMRLWDFWFRISCFEFSCRSL</sequence>